<gene>
    <name evidence="2" type="ORF">S06H3_42833</name>
</gene>
<dbReference type="EMBL" id="BARV01026517">
    <property type="protein sequence ID" value="GAI41851.1"/>
    <property type="molecule type" value="Genomic_DNA"/>
</dbReference>
<protein>
    <submittedName>
        <fullName evidence="2">Uncharacterized protein</fullName>
    </submittedName>
</protein>
<accession>X1PH88</accession>
<proteinExistence type="predicted"/>
<feature type="non-terminal residue" evidence="2">
    <location>
        <position position="1"/>
    </location>
</feature>
<feature type="compositionally biased region" description="Basic and acidic residues" evidence="1">
    <location>
        <begin position="151"/>
        <end position="174"/>
    </location>
</feature>
<feature type="region of interest" description="Disordered" evidence="1">
    <location>
        <begin position="120"/>
        <end position="174"/>
    </location>
</feature>
<evidence type="ECO:0000313" key="2">
    <source>
        <dbReference type="EMBL" id="GAI41851.1"/>
    </source>
</evidence>
<sequence length="174" mass="19643">DLQQSMFNFQSQLLQSQLQHSPIDSFLETQGKLEQLGIGQHTSATEHMMSIEGKKSDTMMKILIDKSTSMEHKFDKVIEIFGPSAQAYVQSVASQMRQQRGVKGVDMTDEDLERAAKSMEEIDRRLKEQELSNKSKVDKSTSSSGPVKKVISTDKEKKQPLASKKTKEVKDVKH</sequence>
<dbReference type="AlphaFoldDB" id="X1PH88"/>
<feature type="compositionally biased region" description="Basic and acidic residues" evidence="1">
    <location>
        <begin position="120"/>
        <end position="139"/>
    </location>
</feature>
<organism evidence="2">
    <name type="scientific">marine sediment metagenome</name>
    <dbReference type="NCBI Taxonomy" id="412755"/>
    <lineage>
        <taxon>unclassified sequences</taxon>
        <taxon>metagenomes</taxon>
        <taxon>ecological metagenomes</taxon>
    </lineage>
</organism>
<name>X1PH88_9ZZZZ</name>
<evidence type="ECO:0000256" key="1">
    <source>
        <dbReference type="SAM" id="MobiDB-lite"/>
    </source>
</evidence>
<comment type="caution">
    <text evidence="2">The sequence shown here is derived from an EMBL/GenBank/DDBJ whole genome shotgun (WGS) entry which is preliminary data.</text>
</comment>
<reference evidence="2" key="1">
    <citation type="journal article" date="2014" name="Front. Microbiol.">
        <title>High frequency of phylogenetically diverse reductive dehalogenase-homologous genes in deep subseafloor sedimentary metagenomes.</title>
        <authorList>
            <person name="Kawai M."/>
            <person name="Futagami T."/>
            <person name="Toyoda A."/>
            <person name="Takaki Y."/>
            <person name="Nishi S."/>
            <person name="Hori S."/>
            <person name="Arai W."/>
            <person name="Tsubouchi T."/>
            <person name="Morono Y."/>
            <person name="Uchiyama I."/>
            <person name="Ito T."/>
            <person name="Fujiyama A."/>
            <person name="Inagaki F."/>
            <person name="Takami H."/>
        </authorList>
    </citation>
    <scope>NUCLEOTIDE SEQUENCE</scope>
    <source>
        <strain evidence="2">Expedition CK06-06</strain>
    </source>
</reference>